<gene>
    <name evidence="2" type="ORF">C471_03603</name>
</gene>
<protein>
    <submittedName>
        <fullName evidence="2">Uncharacterized protein</fullName>
    </submittedName>
</protein>
<evidence type="ECO:0000313" key="3">
    <source>
        <dbReference type="Proteomes" id="UP000011514"/>
    </source>
</evidence>
<evidence type="ECO:0000313" key="2">
    <source>
        <dbReference type="EMBL" id="ELZ42512.1"/>
    </source>
</evidence>
<reference evidence="2 3" key="1">
    <citation type="journal article" date="2014" name="PLoS Genet.">
        <title>Phylogenetically driven sequencing of extremely halophilic archaea reveals strategies for static and dynamic osmo-response.</title>
        <authorList>
            <person name="Becker E.A."/>
            <person name="Seitzer P.M."/>
            <person name="Tritt A."/>
            <person name="Larsen D."/>
            <person name="Krusor M."/>
            <person name="Yao A.I."/>
            <person name="Wu D."/>
            <person name="Madern D."/>
            <person name="Eisen J.A."/>
            <person name="Darling A.E."/>
            <person name="Facciotti M.T."/>
        </authorList>
    </citation>
    <scope>NUCLEOTIDE SEQUENCE [LARGE SCALE GENOMIC DNA]</scope>
    <source>
        <strain evidence="2 3">DSM 1137</strain>
    </source>
</reference>
<dbReference type="PATRIC" id="fig|1227484.4.peg.735"/>
<organism evidence="2 3">
    <name type="scientific">Halorubrum saccharovorum DSM 1137</name>
    <dbReference type="NCBI Taxonomy" id="1227484"/>
    <lineage>
        <taxon>Archaea</taxon>
        <taxon>Methanobacteriati</taxon>
        <taxon>Methanobacteriota</taxon>
        <taxon>Stenosarchaea group</taxon>
        <taxon>Halobacteria</taxon>
        <taxon>Halobacteriales</taxon>
        <taxon>Haloferacaceae</taxon>
        <taxon>Halorubrum</taxon>
    </lineage>
</organism>
<proteinExistence type="predicted"/>
<feature type="compositionally biased region" description="Low complexity" evidence="1">
    <location>
        <begin position="339"/>
        <end position="354"/>
    </location>
</feature>
<dbReference type="AlphaFoldDB" id="M0E6I2"/>
<accession>M0E6I2</accession>
<feature type="region of interest" description="Disordered" evidence="1">
    <location>
        <begin position="322"/>
        <end position="358"/>
    </location>
</feature>
<dbReference type="RefSeq" id="WP_004046638.1">
    <property type="nucleotide sequence ID" value="NZ_AOJE01000011.1"/>
</dbReference>
<dbReference type="OrthoDB" id="236558at2157"/>
<dbReference type="Proteomes" id="UP000011514">
    <property type="component" value="Unassembled WGS sequence"/>
</dbReference>
<feature type="region of interest" description="Disordered" evidence="1">
    <location>
        <begin position="1"/>
        <end position="20"/>
    </location>
</feature>
<dbReference type="eggNOG" id="ENOG502N5CC">
    <property type="taxonomic scope" value="Archaea"/>
</dbReference>
<comment type="caution">
    <text evidence="2">The sequence shown here is derived from an EMBL/GenBank/DDBJ whole genome shotgun (WGS) entry which is preliminary data.</text>
</comment>
<keyword evidence="3" id="KW-1185">Reference proteome</keyword>
<name>M0E6I2_9EURY</name>
<evidence type="ECO:0000256" key="1">
    <source>
        <dbReference type="SAM" id="MobiDB-lite"/>
    </source>
</evidence>
<dbReference type="EMBL" id="AOJE01000011">
    <property type="protein sequence ID" value="ELZ42512.1"/>
    <property type="molecule type" value="Genomic_DNA"/>
</dbReference>
<sequence>MTKAPDYEGDNTPIIKGSALGRAQDYNSSRSNKFEWWAGPDDEDDDDGDGDVLEAIHDVELALLGHVTTAQAAVDREDPTAAREAFDAFINATTKALRPALDECETDVCGTVRENSDGRVQGIRIARGAVDEGDWTAAKRELEGVEEIVLGDIERLDDELVERYPGRPRFIDIIEYLGDAPTIGESFTVCLPDASLPGDRGSLAEVLTLDHVLAYFASSYEPDGRRTPFNNRYDPVCCFDYTDDYIELDGPISLHEDVARQNILSAELDTYTTENRAIVGYGTEGGAVVSAAAASADTDGKRVFLASGDVTGEIILGEDRDMVMPGDNVSSGDSGGDGSVSPTPVSPTLVCPVTATPEDSPTPLPGLFYLERIRNDDQIVFAGGWVLDEGALFEDSVTLLFAEGPTEVASVTPEDIGSDDYDGRIVEQFSRDRSRFGSALVSGTPESVADSGMMPGPLNGILEGDNDEQMADGGGEEVYILGMGAEKLTVAALDAPLVHLAGAGELSKGDKVATGRIETGVINSGEEVDIL</sequence>